<dbReference type="InterPro" id="IPR009614">
    <property type="entry name" value="YoeB_toxin"/>
</dbReference>
<dbReference type="Pfam" id="PF06769">
    <property type="entry name" value="YoeB_toxin"/>
    <property type="match status" value="1"/>
</dbReference>
<dbReference type="PANTHER" id="PTHR38039">
    <property type="entry name" value="TOXIN YOEB"/>
    <property type="match status" value="1"/>
</dbReference>
<keyword evidence="4" id="KW-0255">Endonuclease</keyword>
<accession>A0A1M5P403</accession>
<evidence type="ECO:0000256" key="1">
    <source>
        <dbReference type="ARBA" id="ARBA00008172"/>
    </source>
</evidence>
<dbReference type="SUPFAM" id="SSF143011">
    <property type="entry name" value="RelE-like"/>
    <property type="match status" value="1"/>
</dbReference>
<keyword evidence="3" id="KW-0540">Nuclease</keyword>
<evidence type="ECO:0000313" key="7">
    <source>
        <dbReference type="EMBL" id="SHG96437.1"/>
    </source>
</evidence>
<dbReference type="NCBIfam" id="TIGR02116">
    <property type="entry name" value="toxin_Txe_YoeB"/>
    <property type="match status" value="1"/>
</dbReference>
<evidence type="ECO:0000256" key="5">
    <source>
        <dbReference type="ARBA" id="ARBA00022801"/>
    </source>
</evidence>
<dbReference type="PANTHER" id="PTHR38039:SF1">
    <property type="entry name" value="TOXIN YOEB"/>
    <property type="match status" value="1"/>
</dbReference>
<keyword evidence="5" id="KW-0378">Hydrolase</keyword>
<name>A0A1M5P403_9FLAO</name>
<dbReference type="Gene3D" id="3.30.2310.20">
    <property type="entry name" value="RelE-like"/>
    <property type="match status" value="1"/>
</dbReference>
<evidence type="ECO:0000313" key="8">
    <source>
        <dbReference type="Proteomes" id="UP000184020"/>
    </source>
</evidence>
<dbReference type="GO" id="GO:0016787">
    <property type="term" value="F:hydrolase activity"/>
    <property type="evidence" value="ECO:0007669"/>
    <property type="project" value="UniProtKB-KW"/>
</dbReference>
<keyword evidence="8" id="KW-1185">Reference proteome</keyword>
<proteinExistence type="inferred from homology"/>
<keyword evidence="2" id="KW-1277">Toxin-antitoxin system</keyword>
<evidence type="ECO:0000256" key="4">
    <source>
        <dbReference type="ARBA" id="ARBA00022759"/>
    </source>
</evidence>
<dbReference type="Proteomes" id="UP000184020">
    <property type="component" value="Unassembled WGS sequence"/>
</dbReference>
<sequence length="173" mass="20090">MGKFRIKIEELAEEHLQYHHKSGNKASIKKISKILQELTETPYEGSGKPEALKYHLLGFWSREINKKDRLIYKVNNDEVMVFVISAIGHYSDKQKNPNPERISIGILYFKNLKFTSIQLDSVRLLQSSLMNQLLFVFRLPKLSLAHLPQISHSPVCFELILKNLEYKLAPQLI</sequence>
<comment type="similarity">
    <text evidence="1">Belongs to the YoeB family.</text>
</comment>
<dbReference type="GO" id="GO:0006401">
    <property type="term" value="P:RNA catabolic process"/>
    <property type="evidence" value="ECO:0007669"/>
    <property type="project" value="InterPro"/>
</dbReference>
<evidence type="ECO:0000256" key="6">
    <source>
        <dbReference type="ARBA" id="ARBA00030388"/>
    </source>
</evidence>
<dbReference type="AlphaFoldDB" id="A0A1M5P403"/>
<evidence type="ECO:0000256" key="3">
    <source>
        <dbReference type="ARBA" id="ARBA00022722"/>
    </source>
</evidence>
<dbReference type="GO" id="GO:0045892">
    <property type="term" value="P:negative regulation of DNA-templated transcription"/>
    <property type="evidence" value="ECO:0007669"/>
    <property type="project" value="TreeGrafter"/>
</dbReference>
<dbReference type="EMBL" id="FQWF01000012">
    <property type="protein sequence ID" value="SHG96437.1"/>
    <property type="molecule type" value="Genomic_DNA"/>
</dbReference>
<protein>
    <recommendedName>
        <fullName evidence="6">Putative mRNA interferase YoeB</fullName>
    </recommendedName>
</protein>
<dbReference type="GO" id="GO:0004519">
    <property type="term" value="F:endonuclease activity"/>
    <property type="evidence" value="ECO:0007669"/>
    <property type="project" value="UniProtKB-KW"/>
</dbReference>
<dbReference type="STRING" id="229205.SAMN05444372_11253"/>
<organism evidence="7 8">
    <name type="scientific">Flavobacterium micromati</name>
    <dbReference type="NCBI Taxonomy" id="229205"/>
    <lineage>
        <taxon>Bacteria</taxon>
        <taxon>Pseudomonadati</taxon>
        <taxon>Bacteroidota</taxon>
        <taxon>Flavobacteriia</taxon>
        <taxon>Flavobacteriales</taxon>
        <taxon>Flavobacteriaceae</taxon>
        <taxon>Flavobacterium</taxon>
    </lineage>
</organism>
<evidence type="ECO:0000256" key="2">
    <source>
        <dbReference type="ARBA" id="ARBA00022649"/>
    </source>
</evidence>
<dbReference type="InterPro" id="IPR035093">
    <property type="entry name" value="RelE/ParE_toxin_dom_sf"/>
</dbReference>
<reference evidence="8" key="1">
    <citation type="submission" date="2016-11" db="EMBL/GenBank/DDBJ databases">
        <authorList>
            <person name="Varghese N."/>
            <person name="Submissions S."/>
        </authorList>
    </citation>
    <scope>NUCLEOTIDE SEQUENCE [LARGE SCALE GENOMIC DNA]</scope>
    <source>
        <strain evidence="8">DSM 17659</strain>
    </source>
</reference>
<gene>
    <name evidence="7" type="ORF">SAMN05444372_11253</name>
</gene>